<dbReference type="PANTHER" id="PTHR48277:SF1">
    <property type="entry name" value="MITOCHONDRIAL RIBOSOMAL PROTEIN S5"/>
    <property type="match status" value="1"/>
</dbReference>
<name>A0A8H5FFG9_9AGAR</name>
<reference evidence="12 13" key="1">
    <citation type="journal article" date="2020" name="ISME J.">
        <title>Uncovering the hidden diversity of litter-decomposition mechanisms in mushroom-forming fungi.</title>
        <authorList>
            <person name="Floudas D."/>
            <person name="Bentzer J."/>
            <person name="Ahren D."/>
            <person name="Johansson T."/>
            <person name="Persson P."/>
            <person name="Tunlid A."/>
        </authorList>
    </citation>
    <scope>NUCLEOTIDE SEQUENCE [LARGE SCALE GENOMIC DNA]</scope>
    <source>
        <strain evidence="12 13">CBS 175.51</strain>
    </source>
</reference>
<dbReference type="GO" id="GO:0005743">
    <property type="term" value="C:mitochondrial inner membrane"/>
    <property type="evidence" value="ECO:0007669"/>
    <property type="project" value="UniProtKB-ARBA"/>
</dbReference>
<dbReference type="AlphaFoldDB" id="A0A8H5FFG9"/>
<evidence type="ECO:0000313" key="13">
    <source>
        <dbReference type="Proteomes" id="UP000541558"/>
    </source>
</evidence>
<evidence type="ECO:0000256" key="5">
    <source>
        <dbReference type="ARBA" id="ARBA00023274"/>
    </source>
</evidence>
<dbReference type="Gene3D" id="3.30.160.20">
    <property type="match status" value="1"/>
</dbReference>
<dbReference type="InterPro" id="IPR005324">
    <property type="entry name" value="Ribosomal_uS5_C"/>
</dbReference>
<dbReference type="GO" id="GO:0005763">
    <property type="term" value="C:mitochondrial small ribosomal subunit"/>
    <property type="evidence" value="ECO:0007669"/>
    <property type="project" value="UniProtKB-ARBA"/>
</dbReference>
<protein>
    <recommendedName>
        <fullName evidence="6">Small ribosomal subunit protein uS5m</fullName>
    </recommendedName>
    <alternativeName>
        <fullName evidence="7">28S ribosomal protein S5, mitochondrial</fullName>
    </alternativeName>
</protein>
<dbReference type="SUPFAM" id="SSF54768">
    <property type="entry name" value="dsRNA-binding domain-like"/>
    <property type="match status" value="1"/>
</dbReference>
<evidence type="ECO:0000256" key="4">
    <source>
        <dbReference type="ARBA" id="ARBA00023128"/>
    </source>
</evidence>
<dbReference type="FunFam" id="3.30.230.10:FF:000002">
    <property type="entry name" value="30S ribosomal protein S5"/>
    <property type="match status" value="1"/>
</dbReference>
<feature type="domain" description="S5 DRBM" evidence="11">
    <location>
        <begin position="358"/>
        <end position="421"/>
    </location>
</feature>
<gene>
    <name evidence="12" type="ORF">D9611_011971</name>
</gene>
<dbReference type="EMBL" id="JAACJK010000067">
    <property type="protein sequence ID" value="KAF5334632.1"/>
    <property type="molecule type" value="Genomic_DNA"/>
</dbReference>
<dbReference type="GO" id="GO:0003735">
    <property type="term" value="F:structural constituent of ribosome"/>
    <property type="evidence" value="ECO:0007669"/>
    <property type="project" value="UniProtKB-UniRule"/>
</dbReference>
<evidence type="ECO:0000256" key="2">
    <source>
        <dbReference type="ARBA" id="ARBA00008945"/>
    </source>
</evidence>
<evidence type="ECO:0000256" key="3">
    <source>
        <dbReference type="ARBA" id="ARBA00022980"/>
    </source>
</evidence>
<comment type="caution">
    <text evidence="12">The sequence shown here is derived from an EMBL/GenBank/DDBJ whole genome shotgun (WGS) entry which is preliminary data.</text>
</comment>
<dbReference type="Gene3D" id="3.30.230.10">
    <property type="match status" value="1"/>
</dbReference>
<evidence type="ECO:0000256" key="8">
    <source>
        <dbReference type="PROSITE-ProRule" id="PRU00268"/>
    </source>
</evidence>
<dbReference type="OrthoDB" id="309483at2759"/>
<evidence type="ECO:0000256" key="10">
    <source>
        <dbReference type="SAM" id="MobiDB-lite"/>
    </source>
</evidence>
<keyword evidence="5 8" id="KW-0687">Ribonucleoprotein</keyword>
<dbReference type="GO" id="GO:0003723">
    <property type="term" value="F:RNA binding"/>
    <property type="evidence" value="ECO:0007669"/>
    <property type="project" value="InterPro"/>
</dbReference>
<evidence type="ECO:0000256" key="6">
    <source>
        <dbReference type="ARBA" id="ARBA00039335"/>
    </source>
</evidence>
<dbReference type="PANTHER" id="PTHR48277">
    <property type="entry name" value="MITOCHONDRIAL RIBOSOMAL PROTEIN S5"/>
    <property type="match status" value="1"/>
</dbReference>
<keyword evidence="4" id="KW-0496">Mitochondrion</keyword>
<dbReference type="FunFam" id="3.30.160.20:FF:000022">
    <property type="entry name" value="28S ribosomal protein S5, mitochondrial"/>
    <property type="match status" value="1"/>
</dbReference>
<evidence type="ECO:0000256" key="9">
    <source>
        <dbReference type="RuleBase" id="RU003823"/>
    </source>
</evidence>
<dbReference type="GO" id="GO:0006412">
    <property type="term" value="P:translation"/>
    <property type="evidence" value="ECO:0007669"/>
    <property type="project" value="InterPro"/>
</dbReference>
<sequence>MNRLAFQPVLRAARASAPRPCLAAARPVRAGCSTTAARRLASTSSSAPAAPGANNTTTPSPPTPEFERMLSSLYPGMQSEDLAKRVAVLYMMTDKKNEIEAVEKRLHSIMRGESFEPVAKRIKHYLKNPPKDLLQTKAPPLSHQWLNPQAQKALGKAGMTAFDYLTVLMESDPSVRLLKSLDEATSERVETSWVELKETGDSEVLTRLLNFYSQHGLDFAPPSAETIPLVKEMKERSKTDDTPMLTEEEAAELEADPVLFAKKAARDSSWNPLQASAAQAEAAPDLMIPDPYLDPKDVIDFPPTKDTPYHNRVIVYNHRSVFHDYDKTGPDGEPGGLGDAPNDFNERLTVSPSYYRSLNQSILIRRPVVQQTGKGKIRRVAFLVLVGNENGLVGLGEGKHANSMVAMKSAQIDAVRNMDWVERFEKRTVWTEMRTKLGGTELILRPRPVGFGLRCNPYLHQILRAAGFKDISAKVWGSRNRLNVIKAAFRLLQAGHDPTGMGNGLGGPGKKLAKGSGIVGMKEVERARGRKLVSLRK</sequence>
<dbReference type="SUPFAM" id="SSF54211">
    <property type="entry name" value="Ribosomal protein S5 domain 2-like"/>
    <property type="match status" value="1"/>
</dbReference>
<feature type="region of interest" description="Disordered" evidence="10">
    <location>
        <begin position="35"/>
        <end position="67"/>
    </location>
</feature>
<comment type="subcellular location">
    <subcellularLocation>
        <location evidence="1">Mitochondrion</location>
    </subcellularLocation>
</comment>
<proteinExistence type="inferred from homology"/>
<keyword evidence="3 8" id="KW-0689">Ribosomal protein</keyword>
<comment type="similarity">
    <text evidence="2 9">Belongs to the universal ribosomal protein uS5 family.</text>
</comment>
<evidence type="ECO:0000313" key="12">
    <source>
        <dbReference type="EMBL" id="KAF5334632.1"/>
    </source>
</evidence>
<evidence type="ECO:0000256" key="7">
    <source>
        <dbReference type="ARBA" id="ARBA00041606"/>
    </source>
</evidence>
<feature type="compositionally biased region" description="Low complexity" evidence="10">
    <location>
        <begin position="35"/>
        <end position="58"/>
    </location>
</feature>
<dbReference type="InterPro" id="IPR014721">
    <property type="entry name" value="Ribsml_uS5_D2-typ_fold_subgr"/>
</dbReference>
<evidence type="ECO:0000256" key="1">
    <source>
        <dbReference type="ARBA" id="ARBA00004173"/>
    </source>
</evidence>
<keyword evidence="13" id="KW-1185">Reference proteome</keyword>
<organism evidence="12 13">
    <name type="scientific">Ephemerocybe angulata</name>
    <dbReference type="NCBI Taxonomy" id="980116"/>
    <lineage>
        <taxon>Eukaryota</taxon>
        <taxon>Fungi</taxon>
        <taxon>Dikarya</taxon>
        <taxon>Basidiomycota</taxon>
        <taxon>Agaricomycotina</taxon>
        <taxon>Agaricomycetes</taxon>
        <taxon>Agaricomycetidae</taxon>
        <taxon>Agaricales</taxon>
        <taxon>Agaricineae</taxon>
        <taxon>Psathyrellaceae</taxon>
        <taxon>Ephemerocybe</taxon>
    </lineage>
</organism>
<dbReference type="InterPro" id="IPR020568">
    <property type="entry name" value="Ribosomal_Su5_D2-typ_SF"/>
</dbReference>
<dbReference type="Pfam" id="PF00333">
    <property type="entry name" value="Ribosomal_S5"/>
    <property type="match status" value="1"/>
</dbReference>
<dbReference type="PROSITE" id="PS50881">
    <property type="entry name" value="S5_DSRBD"/>
    <property type="match status" value="1"/>
</dbReference>
<dbReference type="InterPro" id="IPR000851">
    <property type="entry name" value="Ribosomal_uS5"/>
</dbReference>
<accession>A0A8H5FFG9</accession>
<evidence type="ECO:0000259" key="11">
    <source>
        <dbReference type="PROSITE" id="PS50881"/>
    </source>
</evidence>
<dbReference type="Pfam" id="PF03719">
    <property type="entry name" value="Ribosomal_S5_C"/>
    <property type="match status" value="1"/>
</dbReference>
<dbReference type="InterPro" id="IPR013810">
    <property type="entry name" value="Ribosomal_uS5_N"/>
</dbReference>
<dbReference type="Proteomes" id="UP000541558">
    <property type="component" value="Unassembled WGS sequence"/>
</dbReference>